<evidence type="ECO:0008006" key="3">
    <source>
        <dbReference type="Google" id="ProtNLM"/>
    </source>
</evidence>
<protein>
    <recommendedName>
        <fullName evidence="3">Protein CR006 P-loop domain-containing protein</fullName>
    </recommendedName>
</protein>
<dbReference type="RefSeq" id="WP_209893485.1">
    <property type="nucleotide sequence ID" value="NZ_BAAAJV010000040.1"/>
</dbReference>
<gene>
    <name evidence="1" type="ORF">JOF44_003113</name>
</gene>
<dbReference type="EMBL" id="JAGIOC010000001">
    <property type="protein sequence ID" value="MBP2410210.1"/>
    <property type="molecule type" value="Genomic_DNA"/>
</dbReference>
<keyword evidence="2" id="KW-1185">Reference proteome</keyword>
<evidence type="ECO:0000313" key="2">
    <source>
        <dbReference type="Proteomes" id="UP000698222"/>
    </source>
</evidence>
<comment type="caution">
    <text evidence="1">The sequence shown here is derived from an EMBL/GenBank/DDBJ whole genome shotgun (WGS) entry which is preliminary data.</text>
</comment>
<name>A0ABS4YNX0_9MICO</name>
<accession>A0ABS4YNX0</accession>
<evidence type="ECO:0000313" key="1">
    <source>
        <dbReference type="EMBL" id="MBP2410210.1"/>
    </source>
</evidence>
<dbReference type="Proteomes" id="UP000698222">
    <property type="component" value="Unassembled WGS sequence"/>
</dbReference>
<organism evidence="1 2">
    <name type="scientific">Brachybacterium fresconis</name>
    <dbReference type="NCBI Taxonomy" id="173363"/>
    <lineage>
        <taxon>Bacteria</taxon>
        <taxon>Bacillati</taxon>
        <taxon>Actinomycetota</taxon>
        <taxon>Actinomycetes</taxon>
        <taxon>Micrococcales</taxon>
        <taxon>Dermabacteraceae</taxon>
        <taxon>Brachybacterium</taxon>
    </lineage>
</organism>
<sequence>MADLPDGAKALHAAGYFSDAQLDMLGMAAHLARIERDHPGSTIVIDDPSDMLDSISRKALAGPGITRLLENGERSAHQVLVLTHDDQLVRDLWDAHRHRSPATVQDSMEIHRSTDGADSFSVLTSRTTADAVARARELMTDHWEENRDRLWFRAALAAHTRQATEMCAKDVDTLLGPAGMNLHPSNRVPRESDELGPVSDRVRATLRETTESWCQSGRHHVARSRIGDLMDLFSKNSTQFLNPGAHADVVLPEATSSKKTLLMVEAAAALLAAPEGQPRSSWTTQSRLAEFVGSNGDCPECTGI</sequence>
<reference evidence="1 2" key="1">
    <citation type="submission" date="2021-03" db="EMBL/GenBank/DDBJ databases">
        <title>Sequencing the genomes of 1000 actinobacteria strains.</title>
        <authorList>
            <person name="Klenk H.-P."/>
        </authorList>
    </citation>
    <scope>NUCLEOTIDE SEQUENCE [LARGE SCALE GENOMIC DNA]</scope>
    <source>
        <strain evidence="1 2">DSM 14564</strain>
    </source>
</reference>
<proteinExistence type="predicted"/>